<evidence type="ECO:0000256" key="6">
    <source>
        <dbReference type="RuleBase" id="RU003915"/>
    </source>
</evidence>
<dbReference type="Proteomes" id="UP001294570">
    <property type="component" value="Unassembled WGS sequence"/>
</dbReference>
<evidence type="ECO:0000256" key="1">
    <source>
        <dbReference type="ARBA" id="ARBA00000971"/>
    </source>
</evidence>
<comment type="similarity">
    <text evidence="2 6">Belongs to the FKBP-type PPIase family.</text>
</comment>
<dbReference type="EC" id="5.2.1.8" evidence="6"/>
<gene>
    <name evidence="8" type="primary">fkpB</name>
    <name evidence="8" type="ORF">TOI97_01295</name>
</gene>
<dbReference type="InterPro" id="IPR046357">
    <property type="entry name" value="PPIase_dom_sf"/>
</dbReference>
<evidence type="ECO:0000256" key="4">
    <source>
        <dbReference type="ARBA" id="ARBA00023235"/>
    </source>
</evidence>
<dbReference type="Gene3D" id="3.10.50.40">
    <property type="match status" value="1"/>
</dbReference>
<comment type="caution">
    <text evidence="8">The sequence shown here is derived from an EMBL/GenBank/DDBJ whole genome shotgun (WGS) entry which is preliminary data.</text>
</comment>
<feature type="domain" description="PPIase FKBP-type" evidence="7">
    <location>
        <begin position="14"/>
        <end position="103"/>
    </location>
</feature>
<evidence type="ECO:0000256" key="3">
    <source>
        <dbReference type="ARBA" id="ARBA00023110"/>
    </source>
</evidence>
<evidence type="ECO:0000259" key="7">
    <source>
        <dbReference type="PROSITE" id="PS50059"/>
    </source>
</evidence>
<evidence type="ECO:0000313" key="8">
    <source>
        <dbReference type="EMBL" id="MDY7218218.1"/>
    </source>
</evidence>
<proteinExistence type="inferred from homology"/>
<dbReference type="EMBL" id="JAXIVU010000001">
    <property type="protein sequence ID" value="MDY7218218.1"/>
    <property type="molecule type" value="Genomic_DNA"/>
</dbReference>
<dbReference type="PROSITE" id="PS50059">
    <property type="entry name" value="FKBP_PPIASE"/>
    <property type="match status" value="1"/>
</dbReference>
<keyword evidence="4 5" id="KW-0413">Isomerase</keyword>
<evidence type="ECO:0000256" key="2">
    <source>
        <dbReference type="ARBA" id="ARBA00006577"/>
    </source>
</evidence>
<keyword evidence="3 5" id="KW-0697">Rotamase</keyword>
<evidence type="ECO:0000256" key="5">
    <source>
        <dbReference type="PROSITE-ProRule" id="PRU00277"/>
    </source>
</evidence>
<evidence type="ECO:0000313" key="9">
    <source>
        <dbReference type="Proteomes" id="UP001294570"/>
    </source>
</evidence>
<protein>
    <recommendedName>
        <fullName evidence="6">Peptidyl-prolyl cis-trans isomerase</fullName>
        <ecNumber evidence="6">5.2.1.8</ecNumber>
    </recommendedName>
</protein>
<dbReference type="SUPFAM" id="SSF54534">
    <property type="entry name" value="FKBP-like"/>
    <property type="match status" value="1"/>
</dbReference>
<name>A0ABU5GRH3_9GAMM</name>
<dbReference type="PANTHER" id="PTHR47861:SF4">
    <property type="entry name" value="FKBP-TYPE 16 KDA PEPTIDYL-PROLYL CIS-TRANS ISOMERASE"/>
    <property type="match status" value="1"/>
</dbReference>
<accession>A0ABU5GRH3</accession>
<dbReference type="GO" id="GO:0003755">
    <property type="term" value="F:peptidyl-prolyl cis-trans isomerase activity"/>
    <property type="evidence" value="ECO:0007669"/>
    <property type="project" value="UniProtKB-EC"/>
</dbReference>
<dbReference type="PANTHER" id="PTHR47861">
    <property type="entry name" value="FKBP-TYPE PEPTIDYL-PROLYL CIS-TRANS ISOMERASE SLYD"/>
    <property type="match status" value="1"/>
</dbReference>
<dbReference type="InterPro" id="IPR048261">
    <property type="entry name" value="SlpA/SlyD-like_ins_sf"/>
</dbReference>
<sequence length="152" mass="16712">MEREAMSEQRIGQNSTVTLHFALKFENGDIVDSNFEKDPATFTVGDGSLLPGFENKLFGLKKGDKRSFAVQPEEGFGTPNPQNVQVMPRNQFDGMELDYGILVIFQDAAGGEMPGVVKAFNDQQVTVDFNHPLAGKVITFDVEIITVHNSTS</sequence>
<dbReference type="InterPro" id="IPR001179">
    <property type="entry name" value="PPIase_FKBP_dom"/>
</dbReference>
<comment type="catalytic activity">
    <reaction evidence="1 5 6">
        <text>[protein]-peptidylproline (omega=180) = [protein]-peptidylproline (omega=0)</text>
        <dbReference type="Rhea" id="RHEA:16237"/>
        <dbReference type="Rhea" id="RHEA-COMP:10747"/>
        <dbReference type="Rhea" id="RHEA-COMP:10748"/>
        <dbReference type="ChEBI" id="CHEBI:83833"/>
        <dbReference type="ChEBI" id="CHEBI:83834"/>
        <dbReference type="EC" id="5.2.1.8"/>
    </reaction>
</comment>
<reference evidence="8 9" key="1">
    <citation type="submission" date="2023-12" db="EMBL/GenBank/DDBJ databases">
        <title>Denitrificimonas halotolerans sp. nov.,a novel species isolated from landfill leachate.</title>
        <authorList>
            <person name="Wang S."/>
        </authorList>
    </citation>
    <scope>NUCLEOTIDE SEQUENCE [LARGE SCALE GENOMIC DNA]</scope>
    <source>
        <strain evidence="8 9">JX-1</strain>
    </source>
</reference>
<dbReference type="Gene3D" id="2.40.10.330">
    <property type="match status" value="1"/>
</dbReference>
<keyword evidence="9" id="KW-1185">Reference proteome</keyword>
<dbReference type="Pfam" id="PF00254">
    <property type="entry name" value="FKBP_C"/>
    <property type="match status" value="1"/>
</dbReference>
<organism evidence="8 9">
    <name type="scientific">Denitrificimonas halotolerans</name>
    <dbReference type="NCBI Taxonomy" id="3098930"/>
    <lineage>
        <taxon>Bacteria</taxon>
        <taxon>Pseudomonadati</taxon>
        <taxon>Pseudomonadota</taxon>
        <taxon>Gammaproteobacteria</taxon>
        <taxon>Pseudomonadales</taxon>
        <taxon>Pseudomonadaceae</taxon>
        <taxon>Denitrificimonas</taxon>
    </lineage>
</organism>
<dbReference type="NCBIfam" id="NF011676">
    <property type="entry name" value="PRK15095.1"/>
    <property type="match status" value="1"/>
</dbReference>